<proteinExistence type="predicted"/>
<organism evidence="2 3">
    <name type="scientific">Bacillus benzoevorans</name>
    <dbReference type="NCBI Taxonomy" id="1456"/>
    <lineage>
        <taxon>Bacteria</taxon>
        <taxon>Bacillati</taxon>
        <taxon>Bacillota</taxon>
        <taxon>Bacilli</taxon>
        <taxon>Bacillales</taxon>
        <taxon>Bacillaceae</taxon>
        <taxon>Bacillus</taxon>
    </lineage>
</organism>
<gene>
    <name evidence="2" type="ORF">HNR53_003836</name>
</gene>
<dbReference type="RefSeq" id="WP_184528849.1">
    <property type="nucleotide sequence ID" value="NZ_JACHGK010000017.1"/>
</dbReference>
<evidence type="ECO:0000313" key="3">
    <source>
        <dbReference type="Proteomes" id="UP000531594"/>
    </source>
</evidence>
<protein>
    <submittedName>
        <fullName evidence="2">Uncharacterized protein</fullName>
    </submittedName>
</protein>
<accession>A0A7X0HUK5</accession>
<keyword evidence="1" id="KW-0472">Membrane</keyword>
<comment type="caution">
    <text evidence="2">The sequence shown here is derived from an EMBL/GenBank/DDBJ whole genome shotgun (WGS) entry which is preliminary data.</text>
</comment>
<feature type="transmembrane region" description="Helical" evidence="1">
    <location>
        <begin position="50"/>
        <end position="74"/>
    </location>
</feature>
<keyword evidence="1" id="KW-0812">Transmembrane</keyword>
<evidence type="ECO:0000313" key="2">
    <source>
        <dbReference type="EMBL" id="MBB6447157.1"/>
    </source>
</evidence>
<feature type="transmembrane region" description="Helical" evidence="1">
    <location>
        <begin position="12"/>
        <end position="30"/>
    </location>
</feature>
<keyword evidence="3" id="KW-1185">Reference proteome</keyword>
<reference evidence="2 3" key="1">
    <citation type="submission" date="2020-08" db="EMBL/GenBank/DDBJ databases">
        <title>Genomic Encyclopedia of Type Strains, Phase IV (KMG-IV): sequencing the most valuable type-strain genomes for metagenomic binning, comparative biology and taxonomic classification.</title>
        <authorList>
            <person name="Goeker M."/>
        </authorList>
    </citation>
    <scope>NUCLEOTIDE SEQUENCE [LARGE SCALE GENOMIC DNA]</scope>
    <source>
        <strain evidence="2 3">DSM 5391</strain>
    </source>
</reference>
<dbReference type="Proteomes" id="UP000531594">
    <property type="component" value="Unassembled WGS sequence"/>
</dbReference>
<dbReference type="EMBL" id="JACHGK010000017">
    <property type="protein sequence ID" value="MBB6447157.1"/>
    <property type="molecule type" value="Genomic_DNA"/>
</dbReference>
<keyword evidence="1" id="KW-1133">Transmembrane helix</keyword>
<dbReference type="AlphaFoldDB" id="A0A7X0HUK5"/>
<name>A0A7X0HUK5_9BACI</name>
<evidence type="ECO:0000256" key="1">
    <source>
        <dbReference type="SAM" id="Phobius"/>
    </source>
</evidence>
<sequence>MKKIFTYKRVNIAIVTFILLGIGAILGGVFSKDEVIAKVVGQGDCTSSLLLSIFSIFGKQHPFFISSSFLLITLQR</sequence>